<dbReference type="GO" id="GO:0045944">
    <property type="term" value="P:positive regulation of transcription by RNA polymerase II"/>
    <property type="evidence" value="ECO:0007669"/>
    <property type="project" value="TreeGrafter"/>
</dbReference>
<evidence type="ECO:0000256" key="8">
    <source>
        <dbReference type="RuleBase" id="RU004442"/>
    </source>
</evidence>
<dbReference type="InterPro" id="IPR050609">
    <property type="entry name" value="Antp_homeobox_Deformed_sf"/>
</dbReference>
<dbReference type="PROSITE" id="PS00032">
    <property type="entry name" value="ANTENNAPEDIA"/>
    <property type="match status" value="1"/>
</dbReference>
<dbReference type="EMBL" id="MK637058">
    <property type="protein sequence ID" value="QCF47209.1"/>
    <property type="molecule type" value="mRNA"/>
</dbReference>
<feature type="compositionally biased region" description="Polar residues" evidence="9">
    <location>
        <begin position="126"/>
        <end position="147"/>
    </location>
</feature>
<feature type="DNA-binding region" description="Homeobox" evidence="6">
    <location>
        <begin position="200"/>
        <end position="259"/>
    </location>
</feature>
<sequence length="291" mass="32586">MSSYFVNSLSTCYGQGGIDNCSSGESLDGHPNYSHPPRAVYHPGYPGARYPSYAHSAPARDRQPEQNGDYYGTPRLTHLPTSHGSGGQCSPPVNPHPAHGASPSPLPPQASTDRTCINNNNNNNNSGSPNCNTPRSDTSPFYPNGQMSRDPGTPSPAHAGQGQPTAPAHSPGTPQYNSPPQIYPWMKRMQYGQEGSEGDSKRSRTSYTRHQTLELEKEFHYNKYLTRRRRIEIAHSLNLTERQIKIWFQNRRMKWKKEHKLSHIAKNMNLCQTNALVMEKHMKDNDIKPPL</sequence>
<dbReference type="PROSITE" id="PS00027">
    <property type="entry name" value="HOMEOBOX_1"/>
    <property type="match status" value="1"/>
</dbReference>
<dbReference type="CDD" id="cd00086">
    <property type="entry name" value="homeodomain"/>
    <property type="match status" value="1"/>
</dbReference>
<organism evidence="11">
    <name type="scientific">Acanthochitona rubrolineata</name>
    <dbReference type="NCBI Taxonomy" id="761904"/>
    <lineage>
        <taxon>Eukaryota</taxon>
        <taxon>Metazoa</taxon>
        <taxon>Spiralia</taxon>
        <taxon>Lophotrochozoa</taxon>
        <taxon>Mollusca</taxon>
        <taxon>Polyplacophora</taxon>
        <taxon>Neoloricata</taxon>
        <taxon>Chitonida</taxon>
        <taxon>Acanthochitonina</taxon>
        <taxon>Acanthochitonidae</taxon>
        <taxon>Acanthochitona</taxon>
    </lineage>
</organism>
<keyword evidence="4 6" id="KW-0371">Homeobox</keyword>
<dbReference type="AlphaFoldDB" id="A0A4D6QHI4"/>
<keyword evidence="2" id="KW-0217">Developmental protein</keyword>
<evidence type="ECO:0000256" key="9">
    <source>
        <dbReference type="SAM" id="MobiDB-lite"/>
    </source>
</evidence>
<feature type="region of interest" description="Disordered" evidence="9">
    <location>
        <begin position="29"/>
        <end position="182"/>
    </location>
</feature>
<dbReference type="SMART" id="SM00389">
    <property type="entry name" value="HOX"/>
    <property type="match status" value="1"/>
</dbReference>
<dbReference type="PANTHER" id="PTHR45771">
    <property type="entry name" value="HOMEOTIC PROTEIN DEFORMED"/>
    <property type="match status" value="1"/>
</dbReference>
<proteinExistence type="evidence at transcript level"/>
<feature type="domain" description="Homeobox" evidence="10">
    <location>
        <begin position="198"/>
        <end position="258"/>
    </location>
</feature>
<evidence type="ECO:0000256" key="1">
    <source>
        <dbReference type="ARBA" id="ARBA00004123"/>
    </source>
</evidence>
<dbReference type="Pfam" id="PF00046">
    <property type="entry name" value="Homeodomain"/>
    <property type="match status" value="1"/>
</dbReference>
<dbReference type="SMR" id="A0A4D6QHI4"/>
<evidence type="ECO:0000313" key="11">
    <source>
        <dbReference type="EMBL" id="QCF47209.1"/>
    </source>
</evidence>
<dbReference type="InterPro" id="IPR001356">
    <property type="entry name" value="HD"/>
</dbReference>
<dbReference type="InterPro" id="IPR020479">
    <property type="entry name" value="HD_metazoa"/>
</dbReference>
<dbReference type="PANTHER" id="PTHR45771:SF6">
    <property type="entry name" value="HOMEOTIC PROTEIN SEX COMBS REDUCED"/>
    <property type="match status" value="1"/>
</dbReference>
<comment type="subcellular location">
    <subcellularLocation>
        <location evidence="1 6 7">Nucleus</location>
    </subcellularLocation>
</comment>
<dbReference type="PRINTS" id="PR00025">
    <property type="entry name" value="ANTENNAPEDIA"/>
</dbReference>
<dbReference type="InterPro" id="IPR017995">
    <property type="entry name" value="Homeobox_antennapedia"/>
</dbReference>
<evidence type="ECO:0000256" key="5">
    <source>
        <dbReference type="ARBA" id="ARBA00023242"/>
    </source>
</evidence>
<dbReference type="SUPFAM" id="SSF46689">
    <property type="entry name" value="Homeodomain-like"/>
    <property type="match status" value="1"/>
</dbReference>
<evidence type="ECO:0000256" key="4">
    <source>
        <dbReference type="ARBA" id="ARBA00023155"/>
    </source>
</evidence>
<accession>A0A4D6QHI4</accession>
<dbReference type="InterPro" id="IPR009057">
    <property type="entry name" value="Homeodomain-like_sf"/>
</dbReference>
<dbReference type="InterPro" id="IPR017970">
    <property type="entry name" value="Homeobox_CS"/>
</dbReference>
<dbReference type="FunFam" id="1.10.10.60:FF:000055">
    <property type="entry name" value="Homeobox protein Hox-A5"/>
    <property type="match status" value="1"/>
</dbReference>
<keyword evidence="3 6" id="KW-0238">DNA-binding</keyword>
<keyword evidence="5 6" id="KW-0539">Nucleus</keyword>
<dbReference type="InterPro" id="IPR001827">
    <property type="entry name" value="Homeobox_Antennapedia_CS"/>
</dbReference>
<evidence type="ECO:0000256" key="7">
    <source>
        <dbReference type="RuleBase" id="RU000682"/>
    </source>
</evidence>
<dbReference type="PROSITE" id="PS50071">
    <property type="entry name" value="HOMEOBOX_2"/>
    <property type="match status" value="1"/>
</dbReference>
<dbReference type="GO" id="GO:0000978">
    <property type="term" value="F:RNA polymerase II cis-regulatory region sequence-specific DNA binding"/>
    <property type="evidence" value="ECO:0007669"/>
    <property type="project" value="TreeGrafter"/>
</dbReference>
<evidence type="ECO:0000256" key="3">
    <source>
        <dbReference type="ARBA" id="ARBA00023125"/>
    </source>
</evidence>
<dbReference type="Gene3D" id="1.10.10.60">
    <property type="entry name" value="Homeodomain-like"/>
    <property type="match status" value="1"/>
</dbReference>
<reference evidence="11" key="1">
    <citation type="submission" date="2019-03" db="EMBL/GenBank/DDBJ databases">
        <title>Dorsoventral dissociation of Hox gene expression underpins diversification of mollusks.</title>
        <authorList>
            <person name="Huan P."/>
            <person name="Wang Q."/>
            <person name="Tan S."/>
            <person name="Liu B."/>
        </authorList>
    </citation>
    <scope>NUCLEOTIDE SEQUENCE</scope>
</reference>
<dbReference type="GO" id="GO:0005654">
    <property type="term" value="C:nucleoplasm"/>
    <property type="evidence" value="ECO:0007669"/>
    <property type="project" value="TreeGrafter"/>
</dbReference>
<dbReference type="GO" id="GO:0000981">
    <property type="term" value="F:DNA-binding transcription factor activity, RNA polymerase II-specific"/>
    <property type="evidence" value="ECO:0007669"/>
    <property type="project" value="InterPro"/>
</dbReference>
<evidence type="ECO:0000256" key="2">
    <source>
        <dbReference type="ARBA" id="ARBA00022473"/>
    </source>
</evidence>
<protein>
    <submittedName>
        <fullName evidence="11">Hox5</fullName>
    </submittedName>
</protein>
<evidence type="ECO:0000259" key="10">
    <source>
        <dbReference type="PROSITE" id="PS50071"/>
    </source>
</evidence>
<name>A0A4D6QHI4_9MOLL</name>
<dbReference type="PRINTS" id="PR00024">
    <property type="entry name" value="HOMEOBOX"/>
</dbReference>
<comment type="similarity">
    <text evidence="8">Belongs to the Antp homeobox family.</text>
</comment>
<dbReference type="GO" id="GO:0009952">
    <property type="term" value="P:anterior/posterior pattern specification"/>
    <property type="evidence" value="ECO:0007669"/>
    <property type="project" value="TreeGrafter"/>
</dbReference>
<evidence type="ECO:0000256" key="6">
    <source>
        <dbReference type="PROSITE-ProRule" id="PRU00108"/>
    </source>
</evidence>